<name>X1C885_9ZZZZ</name>
<dbReference type="PANTHER" id="PTHR10151:SF120">
    <property type="entry name" value="BIS(5'-ADENOSYL)-TRIPHOSPHATASE"/>
    <property type="match status" value="1"/>
</dbReference>
<dbReference type="SUPFAM" id="SSF53649">
    <property type="entry name" value="Alkaline phosphatase-like"/>
    <property type="match status" value="1"/>
</dbReference>
<dbReference type="InterPro" id="IPR002591">
    <property type="entry name" value="Phosphodiest/P_Trfase"/>
</dbReference>
<feature type="non-terminal residue" evidence="1">
    <location>
        <position position="1"/>
    </location>
</feature>
<gene>
    <name evidence="1" type="ORF">S01H4_27202</name>
</gene>
<dbReference type="GO" id="GO:0016787">
    <property type="term" value="F:hydrolase activity"/>
    <property type="evidence" value="ECO:0007669"/>
    <property type="project" value="UniProtKB-ARBA"/>
</dbReference>
<evidence type="ECO:0008006" key="2">
    <source>
        <dbReference type="Google" id="ProtNLM"/>
    </source>
</evidence>
<proteinExistence type="predicted"/>
<dbReference type="AlphaFoldDB" id="X1C885"/>
<dbReference type="Gene3D" id="3.40.720.10">
    <property type="entry name" value="Alkaline Phosphatase, subunit A"/>
    <property type="match status" value="1"/>
</dbReference>
<dbReference type="InterPro" id="IPR017850">
    <property type="entry name" value="Alkaline_phosphatase_core_sf"/>
</dbReference>
<organism evidence="1">
    <name type="scientific">marine sediment metagenome</name>
    <dbReference type="NCBI Taxonomy" id="412755"/>
    <lineage>
        <taxon>unclassified sequences</taxon>
        <taxon>metagenomes</taxon>
        <taxon>ecological metagenomes</taxon>
    </lineage>
</organism>
<reference evidence="1" key="1">
    <citation type="journal article" date="2014" name="Front. Microbiol.">
        <title>High frequency of phylogenetically diverse reductive dehalogenase-homologous genes in deep subseafloor sedimentary metagenomes.</title>
        <authorList>
            <person name="Kawai M."/>
            <person name="Futagami T."/>
            <person name="Toyoda A."/>
            <person name="Takaki Y."/>
            <person name="Nishi S."/>
            <person name="Hori S."/>
            <person name="Arai W."/>
            <person name="Tsubouchi T."/>
            <person name="Morono Y."/>
            <person name="Uchiyama I."/>
            <person name="Ito T."/>
            <person name="Fujiyama A."/>
            <person name="Inagaki F."/>
            <person name="Takami H."/>
        </authorList>
    </citation>
    <scope>NUCLEOTIDE SEQUENCE</scope>
    <source>
        <strain evidence="1">Expedition CK06-06</strain>
    </source>
</reference>
<evidence type="ECO:0000313" key="1">
    <source>
        <dbReference type="EMBL" id="GAG89477.1"/>
    </source>
</evidence>
<protein>
    <recommendedName>
        <fullName evidence="2">Sulfatase N-terminal domain-containing protein</fullName>
    </recommendedName>
</protein>
<sequence>GSLPNLKKLINSGLYSKNCITDFPALTYPTQVSMMTGTYTGNYLEELCHGVPSFHWMDRNENPPFLRSYNSVGSDERIQIYKLNDDLGNNCKTLFEMVGEGNTASISQFISRGANYLFPERKTKLILYYLLIKHSYNINKYITKANLVAVKKLLKTFENPKKFFETKEAPIASNLLFLSSDIMMHLYGFDSELYKLNLFHIDKALGILLEGLDKLGYLEETIIAISSDHGNYKANTLGDFGNF</sequence>
<dbReference type="EMBL" id="BART01013244">
    <property type="protein sequence ID" value="GAG89477.1"/>
    <property type="molecule type" value="Genomic_DNA"/>
</dbReference>
<feature type="non-terminal residue" evidence="1">
    <location>
        <position position="243"/>
    </location>
</feature>
<dbReference type="Pfam" id="PF01663">
    <property type="entry name" value="Phosphodiest"/>
    <property type="match status" value="1"/>
</dbReference>
<comment type="caution">
    <text evidence="1">The sequence shown here is derived from an EMBL/GenBank/DDBJ whole genome shotgun (WGS) entry which is preliminary data.</text>
</comment>
<accession>X1C885</accession>
<dbReference type="PANTHER" id="PTHR10151">
    <property type="entry name" value="ECTONUCLEOTIDE PYROPHOSPHATASE/PHOSPHODIESTERASE"/>
    <property type="match status" value="1"/>
</dbReference>